<dbReference type="GO" id="GO:0030431">
    <property type="term" value="P:sleep"/>
    <property type="evidence" value="ECO:0007669"/>
    <property type="project" value="InterPro"/>
</dbReference>
<evidence type="ECO:0008006" key="6">
    <source>
        <dbReference type="Google" id="ProtNLM"/>
    </source>
</evidence>
<organism evidence="4 5">
    <name type="scientific">Meganyctiphanes norvegica</name>
    <name type="common">Northern krill</name>
    <name type="synonym">Thysanopoda norvegica</name>
    <dbReference type="NCBI Taxonomy" id="48144"/>
    <lineage>
        <taxon>Eukaryota</taxon>
        <taxon>Metazoa</taxon>
        <taxon>Ecdysozoa</taxon>
        <taxon>Arthropoda</taxon>
        <taxon>Crustacea</taxon>
        <taxon>Multicrustacea</taxon>
        <taxon>Malacostraca</taxon>
        <taxon>Eumalacostraca</taxon>
        <taxon>Eucarida</taxon>
        <taxon>Euphausiacea</taxon>
        <taxon>Euphausiidae</taxon>
        <taxon>Meganyctiphanes</taxon>
    </lineage>
</organism>
<keyword evidence="2" id="KW-0325">Glycoprotein</keyword>
<evidence type="ECO:0000256" key="3">
    <source>
        <dbReference type="SAM" id="Phobius"/>
    </source>
</evidence>
<feature type="transmembrane region" description="Helical" evidence="3">
    <location>
        <begin position="123"/>
        <end position="142"/>
    </location>
</feature>
<evidence type="ECO:0000313" key="4">
    <source>
        <dbReference type="EMBL" id="CAL4060435.1"/>
    </source>
</evidence>
<dbReference type="InterPro" id="IPR045860">
    <property type="entry name" value="Snake_toxin-like_sf"/>
</dbReference>
<dbReference type="AlphaFoldDB" id="A0AAV2PNB8"/>
<dbReference type="EMBL" id="CAXKWB010000362">
    <property type="protein sequence ID" value="CAL4060435.1"/>
    <property type="molecule type" value="Genomic_DNA"/>
</dbReference>
<proteinExistence type="predicted"/>
<reference evidence="4 5" key="1">
    <citation type="submission" date="2024-05" db="EMBL/GenBank/DDBJ databases">
        <authorList>
            <person name="Wallberg A."/>
        </authorList>
    </citation>
    <scope>NUCLEOTIDE SEQUENCE [LARGE SCALE GENOMIC DNA]</scope>
</reference>
<dbReference type="GO" id="GO:0032222">
    <property type="term" value="P:regulation of synaptic transmission, cholinergic"/>
    <property type="evidence" value="ECO:0007669"/>
    <property type="project" value="InterPro"/>
</dbReference>
<protein>
    <recommendedName>
        <fullName evidence="6">Protein sleepless</fullName>
    </recommendedName>
</protein>
<dbReference type="InterPro" id="IPR050975">
    <property type="entry name" value="Sleep_regulator"/>
</dbReference>
<evidence type="ECO:0000313" key="5">
    <source>
        <dbReference type="Proteomes" id="UP001497623"/>
    </source>
</evidence>
<name>A0AAV2PNB8_MEGNR</name>
<gene>
    <name evidence="4" type="ORF">MNOR_LOCUS1363</name>
</gene>
<dbReference type="InterPro" id="IPR031424">
    <property type="entry name" value="QVR-like"/>
</dbReference>
<accession>A0AAV2PNB8</accession>
<dbReference type="Pfam" id="PF17064">
    <property type="entry name" value="QVR"/>
    <property type="match status" value="1"/>
</dbReference>
<keyword evidence="5" id="KW-1185">Reference proteome</keyword>
<comment type="caution">
    <text evidence="4">The sequence shown here is derived from an EMBL/GenBank/DDBJ whole genome shotgun (WGS) entry which is preliminary data.</text>
</comment>
<keyword evidence="3" id="KW-0812">Transmembrane</keyword>
<evidence type="ECO:0000256" key="1">
    <source>
        <dbReference type="ARBA" id="ARBA00022729"/>
    </source>
</evidence>
<dbReference type="SUPFAM" id="SSF57302">
    <property type="entry name" value="Snake toxin-like"/>
    <property type="match status" value="1"/>
</dbReference>
<keyword evidence="1" id="KW-0732">Signal</keyword>
<dbReference type="PANTHER" id="PTHR33562:SF2">
    <property type="entry name" value="PROTEIN QUIVER"/>
    <property type="match status" value="1"/>
</dbReference>
<keyword evidence="3" id="KW-0472">Membrane</keyword>
<dbReference type="Proteomes" id="UP001497623">
    <property type="component" value="Unassembled WGS sequence"/>
</dbReference>
<keyword evidence="3" id="KW-1133">Transmembrane helix</keyword>
<dbReference type="PANTHER" id="PTHR33562">
    <property type="entry name" value="ATILLA, ISOFORM B-RELATED-RELATED"/>
    <property type="match status" value="1"/>
</dbReference>
<sequence length="146" mass="16257">MNKYLLYTSLTITTFAGFFIQEGSAILCWECNSKLDPRCSADNFDAHTIEYVDCDQLERGHLKGEAKFCRKIVQNIEGVVRTVRGCGWLDEPKAAPGECYYRTGTKDIGITFCYCDENKCNSGNALTVSLPLAAAAAIFMLLNKLF</sequence>
<evidence type="ECO:0000256" key="2">
    <source>
        <dbReference type="ARBA" id="ARBA00023180"/>
    </source>
</evidence>